<protein>
    <recommendedName>
        <fullName evidence="3">Subtilisin-like protease fibronectin type-III domain-containing protein</fullName>
    </recommendedName>
</protein>
<dbReference type="GO" id="GO:0004252">
    <property type="term" value="F:serine-type endopeptidase activity"/>
    <property type="evidence" value="ECO:0007669"/>
    <property type="project" value="InterPro"/>
</dbReference>
<dbReference type="InterPro" id="IPR045051">
    <property type="entry name" value="SBT"/>
</dbReference>
<reference evidence="4 5" key="1">
    <citation type="journal article" date="2017" name="Genome Biol.">
        <title>New reference genome sequences of hot pepper reveal the massive evolution of plant disease-resistance genes by retroduplication.</title>
        <authorList>
            <person name="Kim S."/>
            <person name="Park J."/>
            <person name="Yeom S.I."/>
            <person name="Kim Y.M."/>
            <person name="Seo E."/>
            <person name="Kim K.T."/>
            <person name="Kim M.S."/>
            <person name="Lee J.M."/>
            <person name="Cheong K."/>
            <person name="Shin H.S."/>
            <person name="Kim S.B."/>
            <person name="Han K."/>
            <person name="Lee J."/>
            <person name="Park M."/>
            <person name="Lee H.A."/>
            <person name="Lee H.Y."/>
            <person name="Lee Y."/>
            <person name="Oh S."/>
            <person name="Lee J.H."/>
            <person name="Choi E."/>
            <person name="Choi E."/>
            <person name="Lee S.E."/>
            <person name="Jeon J."/>
            <person name="Kim H."/>
            <person name="Choi G."/>
            <person name="Song H."/>
            <person name="Lee J."/>
            <person name="Lee S.C."/>
            <person name="Kwon J.K."/>
            <person name="Lee H.Y."/>
            <person name="Koo N."/>
            <person name="Hong Y."/>
            <person name="Kim R.W."/>
            <person name="Kang W.H."/>
            <person name="Huh J.H."/>
            <person name="Kang B.C."/>
            <person name="Yang T.J."/>
            <person name="Lee Y.H."/>
            <person name="Bennetzen J.L."/>
            <person name="Choi D."/>
        </authorList>
    </citation>
    <scope>NUCLEOTIDE SEQUENCE [LARGE SCALE GENOMIC DNA]</scope>
    <source>
        <strain evidence="5">cv. PBC81</strain>
    </source>
</reference>
<feature type="domain" description="Subtilisin-like protease fibronectin type-III" evidence="3">
    <location>
        <begin position="106"/>
        <end position="186"/>
    </location>
</feature>
<accession>A0A2G2W4E1</accession>
<dbReference type="Pfam" id="PF17766">
    <property type="entry name" value="fn3_6"/>
    <property type="match status" value="1"/>
</dbReference>
<dbReference type="OrthoDB" id="206201at2759"/>
<dbReference type="Gene3D" id="2.60.40.2310">
    <property type="match status" value="1"/>
</dbReference>
<dbReference type="Proteomes" id="UP000224567">
    <property type="component" value="Unassembled WGS sequence"/>
</dbReference>
<evidence type="ECO:0000313" key="5">
    <source>
        <dbReference type="Proteomes" id="UP000224567"/>
    </source>
</evidence>
<keyword evidence="5" id="KW-1185">Reference proteome</keyword>
<evidence type="ECO:0000256" key="2">
    <source>
        <dbReference type="ARBA" id="ARBA00022729"/>
    </source>
</evidence>
<dbReference type="GO" id="GO:0006508">
    <property type="term" value="P:proteolysis"/>
    <property type="evidence" value="ECO:0007669"/>
    <property type="project" value="InterPro"/>
</dbReference>
<sequence length="187" mass="20543">MGKGITMWGIEPLPTRWSSAWNEDTYRSTIYSGGAEENRANPFDFGGGICNPNGAMDPGLVYDMNNNDYLNYLCSLGFSNEDVYNTTINSTAAGILCPNEVPSRLDLNLPSISVPNLKNFVTVRRTVTNVGNVNSLYKLVVKPSKDTAIKVSPDVLKFNSKTTKISFEVKITSTHQGRSRFNFGSLA</sequence>
<dbReference type="PANTHER" id="PTHR10795">
    <property type="entry name" value="PROPROTEIN CONVERTASE SUBTILISIN/KEXIN"/>
    <property type="match status" value="1"/>
</dbReference>
<dbReference type="AlphaFoldDB" id="A0A2G2W4E1"/>
<dbReference type="Gene3D" id="3.40.50.200">
    <property type="entry name" value="Peptidase S8/S53 domain"/>
    <property type="match status" value="1"/>
</dbReference>
<comment type="caution">
    <text evidence="4">The sequence shown here is derived from an EMBL/GenBank/DDBJ whole genome shotgun (WGS) entry which is preliminary data.</text>
</comment>
<keyword evidence="2" id="KW-0732">Signal</keyword>
<name>A0A2G2W4E1_CAPBA</name>
<comment type="similarity">
    <text evidence="1">Belongs to the peptidase S8 family.</text>
</comment>
<proteinExistence type="inferred from homology"/>
<evidence type="ECO:0000256" key="1">
    <source>
        <dbReference type="ARBA" id="ARBA00011073"/>
    </source>
</evidence>
<dbReference type="STRING" id="33114.A0A2G2W4E1"/>
<dbReference type="InterPro" id="IPR036852">
    <property type="entry name" value="Peptidase_S8/S53_dom_sf"/>
</dbReference>
<evidence type="ECO:0000259" key="3">
    <source>
        <dbReference type="Pfam" id="PF17766"/>
    </source>
</evidence>
<reference evidence="5" key="2">
    <citation type="journal article" date="2017" name="J. Anim. Genet.">
        <title>Multiple reference genome sequences of hot pepper reveal the massive evolution of plant disease resistance genes by retroduplication.</title>
        <authorList>
            <person name="Kim S."/>
            <person name="Park J."/>
            <person name="Yeom S.-I."/>
            <person name="Kim Y.-M."/>
            <person name="Seo E."/>
            <person name="Kim K.-T."/>
            <person name="Kim M.-S."/>
            <person name="Lee J.M."/>
            <person name="Cheong K."/>
            <person name="Shin H.-S."/>
            <person name="Kim S.-B."/>
            <person name="Han K."/>
            <person name="Lee J."/>
            <person name="Park M."/>
            <person name="Lee H.-A."/>
            <person name="Lee H.-Y."/>
            <person name="Lee Y."/>
            <person name="Oh S."/>
            <person name="Lee J.H."/>
            <person name="Choi E."/>
            <person name="Choi E."/>
            <person name="Lee S.E."/>
            <person name="Jeon J."/>
            <person name="Kim H."/>
            <person name="Choi G."/>
            <person name="Song H."/>
            <person name="Lee J."/>
            <person name="Lee S.-C."/>
            <person name="Kwon J.-K."/>
            <person name="Lee H.-Y."/>
            <person name="Koo N."/>
            <person name="Hong Y."/>
            <person name="Kim R.W."/>
            <person name="Kang W.-H."/>
            <person name="Huh J.H."/>
            <person name="Kang B.-C."/>
            <person name="Yang T.-J."/>
            <person name="Lee Y.-H."/>
            <person name="Bennetzen J.L."/>
            <person name="Choi D."/>
        </authorList>
    </citation>
    <scope>NUCLEOTIDE SEQUENCE [LARGE SCALE GENOMIC DNA]</scope>
    <source>
        <strain evidence="5">cv. PBC81</strain>
    </source>
</reference>
<organism evidence="4 5">
    <name type="scientific">Capsicum baccatum</name>
    <name type="common">Peruvian pepper</name>
    <dbReference type="NCBI Taxonomy" id="33114"/>
    <lineage>
        <taxon>Eukaryota</taxon>
        <taxon>Viridiplantae</taxon>
        <taxon>Streptophyta</taxon>
        <taxon>Embryophyta</taxon>
        <taxon>Tracheophyta</taxon>
        <taxon>Spermatophyta</taxon>
        <taxon>Magnoliopsida</taxon>
        <taxon>eudicotyledons</taxon>
        <taxon>Gunneridae</taxon>
        <taxon>Pentapetalae</taxon>
        <taxon>asterids</taxon>
        <taxon>lamiids</taxon>
        <taxon>Solanales</taxon>
        <taxon>Solanaceae</taxon>
        <taxon>Solanoideae</taxon>
        <taxon>Capsiceae</taxon>
        <taxon>Capsicum</taxon>
    </lineage>
</organism>
<dbReference type="EMBL" id="MLFT02000008">
    <property type="protein sequence ID" value="PHT40059.1"/>
    <property type="molecule type" value="Genomic_DNA"/>
</dbReference>
<gene>
    <name evidence="4" type="ORF">CQW23_18913</name>
</gene>
<dbReference type="InterPro" id="IPR041469">
    <property type="entry name" value="Subtilisin-like_FN3"/>
</dbReference>
<evidence type="ECO:0000313" key="4">
    <source>
        <dbReference type="EMBL" id="PHT40059.1"/>
    </source>
</evidence>